<dbReference type="SUPFAM" id="SSF52540">
    <property type="entry name" value="P-loop containing nucleoside triphosphate hydrolases"/>
    <property type="match status" value="1"/>
</dbReference>
<dbReference type="PANTHER" id="PTHR11783">
    <property type="entry name" value="SULFOTRANSFERASE SULT"/>
    <property type="match status" value="1"/>
</dbReference>
<dbReference type="Gene3D" id="3.40.50.300">
    <property type="entry name" value="P-loop containing nucleotide triphosphate hydrolases"/>
    <property type="match status" value="1"/>
</dbReference>
<comment type="similarity">
    <text evidence="1">Belongs to the sulfotransferase 1 family.</text>
</comment>
<sequence length="235" mass="27073">MSAACVDSAKLIADAARVQCDSKGGHDTWKKVYKYKGYTVSWMQSPENLEALQTFEVKDDDIFCVTYPKAGTHWIWEIISLLLAEGDVTKLDRSVMNTMLDLTLAPSPELAQYATPGYKTIETFPSPRVIPTHVMEPCFPPQWKTKKPKVIYFARNPKDLLVSFFHFAKDSVDPEFSTWEGFMKLFLSEEVPNGSWFDHVLRYWKHKDEPNFLFLKYEDCHKDLKSSVAKVAKFP</sequence>
<evidence type="ECO:0000256" key="2">
    <source>
        <dbReference type="ARBA" id="ARBA00022679"/>
    </source>
</evidence>
<keyword evidence="2 4" id="KW-0808">Transferase</keyword>
<dbReference type="GO" id="GO:0008146">
    <property type="term" value="F:sulfotransferase activity"/>
    <property type="evidence" value="ECO:0007669"/>
    <property type="project" value="InterPro"/>
</dbReference>
<evidence type="ECO:0000313" key="4">
    <source>
        <dbReference type="EMBL" id="PIK51797.1"/>
    </source>
</evidence>
<proteinExistence type="inferred from homology"/>
<evidence type="ECO:0000256" key="1">
    <source>
        <dbReference type="ARBA" id="ARBA00005771"/>
    </source>
</evidence>
<dbReference type="InterPro" id="IPR027417">
    <property type="entry name" value="P-loop_NTPase"/>
</dbReference>
<accession>A0A2G8KUW8</accession>
<dbReference type="AlphaFoldDB" id="A0A2G8KUW8"/>
<dbReference type="Pfam" id="PF00685">
    <property type="entry name" value="Sulfotransfer_1"/>
    <property type="match status" value="1"/>
</dbReference>
<keyword evidence="5" id="KW-1185">Reference proteome</keyword>
<feature type="domain" description="Sulfotransferase" evidence="3">
    <location>
        <begin position="59"/>
        <end position="234"/>
    </location>
</feature>
<organism evidence="4 5">
    <name type="scientific">Stichopus japonicus</name>
    <name type="common">Sea cucumber</name>
    <dbReference type="NCBI Taxonomy" id="307972"/>
    <lineage>
        <taxon>Eukaryota</taxon>
        <taxon>Metazoa</taxon>
        <taxon>Echinodermata</taxon>
        <taxon>Eleutherozoa</taxon>
        <taxon>Echinozoa</taxon>
        <taxon>Holothuroidea</taxon>
        <taxon>Aspidochirotacea</taxon>
        <taxon>Aspidochirotida</taxon>
        <taxon>Stichopodidae</taxon>
        <taxon>Apostichopus</taxon>
    </lineage>
</organism>
<evidence type="ECO:0000313" key="5">
    <source>
        <dbReference type="Proteomes" id="UP000230750"/>
    </source>
</evidence>
<reference evidence="4 5" key="1">
    <citation type="journal article" date="2017" name="PLoS Biol.">
        <title>The sea cucumber genome provides insights into morphological evolution and visceral regeneration.</title>
        <authorList>
            <person name="Zhang X."/>
            <person name="Sun L."/>
            <person name="Yuan J."/>
            <person name="Sun Y."/>
            <person name="Gao Y."/>
            <person name="Zhang L."/>
            <person name="Li S."/>
            <person name="Dai H."/>
            <person name="Hamel J.F."/>
            <person name="Liu C."/>
            <person name="Yu Y."/>
            <person name="Liu S."/>
            <person name="Lin W."/>
            <person name="Guo K."/>
            <person name="Jin S."/>
            <person name="Xu P."/>
            <person name="Storey K.B."/>
            <person name="Huan P."/>
            <person name="Zhang T."/>
            <person name="Zhou Y."/>
            <person name="Zhang J."/>
            <person name="Lin C."/>
            <person name="Li X."/>
            <person name="Xing L."/>
            <person name="Huo D."/>
            <person name="Sun M."/>
            <person name="Wang L."/>
            <person name="Mercier A."/>
            <person name="Li F."/>
            <person name="Yang H."/>
            <person name="Xiang J."/>
        </authorList>
    </citation>
    <scope>NUCLEOTIDE SEQUENCE [LARGE SCALE GENOMIC DNA]</scope>
    <source>
        <strain evidence="4">Shaxun</strain>
        <tissue evidence="4">Muscle</tissue>
    </source>
</reference>
<dbReference type="EMBL" id="MRZV01000356">
    <property type="protein sequence ID" value="PIK51797.1"/>
    <property type="molecule type" value="Genomic_DNA"/>
</dbReference>
<gene>
    <name evidence="4" type="ORF">BSL78_11321</name>
</gene>
<dbReference type="InterPro" id="IPR000863">
    <property type="entry name" value="Sulfotransferase_dom"/>
</dbReference>
<dbReference type="OrthoDB" id="205623at2759"/>
<name>A0A2G8KUW8_STIJA</name>
<comment type="caution">
    <text evidence="4">The sequence shown here is derived from an EMBL/GenBank/DDBJ whole genome shotgun (WGS) entry which is preliminary data.</text>
</comment>
<dbReference type="STRING" id="307972.A0A2G8KUW8"/>
<dbReference type="Proteomes" id="UP000230750">
    <property type="component" value="Unassembled WGS sequence"/>
</dbReference>
<evidence type="ECO:0000259" key="3">
    <source>
        <dbReference type="Pfam" id="PF00685"/>
    </source>
</evidence>
<protein>
    <submittedName>
        <fullName evidence="4">Putative sulfotransferase family cytosolic 1B member 1</fullName>
    </submittedName>
</protein>